<evidence type="ECO:0000256" key="3">
    <source>
        <dbReference type="PROSITE-ProRule" id="PRU00708"/>
    </source>
</evidence>
<dbReference type="PANTHER" id="PTHR47926">
    <property type="entry name" value="PENTATRICOPEPTIDE REPEAT-CONTAINING PROTEIN"/>
    <property type="match status" value="1"/>
</dbReference>
<dbReference type="KEGG" id="jre:109020287"/>
<feature type="repeat" description="PPR" evidence="3">
    <location>
        <begin position="491"/>
        <end position="525"/>
    </location>
</feature>
<dbReference type="SUPFAM" id="SSF48452">
    <property type="entry name" value="TPR-like"/>
    <property type="match status" value="1"/>
</dbReference>
<dbReference type="Pfam" id="PF20431">
    <property type="entry name" value="E_motif"/>
    <property type="match status" value="1"/>
</dbReference>
<dbReference type="OrthoDB" id="185373at2759"/>
<dbReference type="GO" id="GO:0009451">
    <property type="term" value="P:RNA modification"/>
    <property type="evidence" value="ECO:0007669"/>
    <property type="project" value="InterPro"/>
</dbReference>
<dbReference type="Pfam" id="PF13041">
    <property type="entry name" value="PPR_2"/>
    <property type="match status" value="3"/>
</dbReference>
<feature type="repeat" description="PPR" evidence="3">
    <location>
        <begin position="89"/>
        <end position="123"/>
    </location>
</feature>
<dbReference type="FunFam" id="1.25.40.10:FF:000031">
    <property type="entry name" value="Pentatricopeptide repeat-containing protein mitochondrial"/>
    <property type="match status" value="1"/>
</dbReference>
<dbReference type="FunCoup" id="A0A6P9E251">
    <property type="interactions" value="538"/>
</dbReference>
<keyword evidence="4" id="KW-1185">Reference proteome</keyword>
<dbReference type="FunFam" id="1.25.40.10:FF:000125">
    <property type="entry name" value="Pentatricopeptide repeat-containing protein"/>
    <property type="match status" value="1"/>
</dbReference>
<dbReference type="NCBIfam" id="TIGR00756">
    <property type="entry name" value="PPR"/>
    <property type="match status" value="9"/>
</dbReference>
<dbReference type="AlphaFoldDB" id="A0A6P9E251"/>
<dbReference type="GO" id="GO:0003723">
    <property type="term" value="F:RNA binding"/>
    <property type="evidence" value="ECO:0007669"/>
    <property type="project" value="InterPro"/>
</dbReference>
<feature type="repeat" description="PPR" evidence="3">
    <location>
        <begin position="154"/>
        <end position="188"/>
    </location>
</feature>
<dbReference type="InterPro" id="IPR046848">
    <property type="entry name" value="E_motif"/>
</dbReference>
<organism evidence="4 5">
    <name type="scientific">Juglans regia</name>
    <name type="common">English walnut</name>
    <dbReference type="NCBI Taxonomy" id="51240"/>
    <lineage>
        <taxon>Eukaryota</taxon>
        <taxon>Viridiplantae</taxon>
        <taxon>Streptophyta</taxon>
        <taxon>Embryophyta</taxon>
        <taxon>Tracheophyta</taxon>
        <taxon>Spermatophyta</taxon>
        <taxon>Magnoliopsida</taxon>
        <taxon>eudicotyledons</taxon>
        <taxon>Gunneridae</taxon>
        <taxon>Pentapetalae</taxon>
        <taxon>rosids</taxon>
        <taxon>fabids</taxon>
        <taxon>Fagales</taxon>
        <taxon>Juglandaceae</taxon>
        <taxon>Juglans</taxon>
    </lineage>
</organism>
<evidence type="ECO:0000256" key="2">
    <source>
        <dbReference type="ARBA" id="ARBA00061659"/>
    </source>
</evidence>
<name>A0A6P9E251_JUGRE</name>
<dbReference type="Proteomes" id="UP000235220">
    <property type="component" value="Chromosome 14"/>
</dbReference>
<evidence type="ECO:0000256" key="1">
    <source>
        <dbReference type="ARBA" id="ARBA00022737"/>
    </source>
</evidence>
<gene>
    <name evidence="5" type="primary">LOC109020287</name>
</gene>
<dbReference type="GO" id="GO:0048731">
    <property type="term" value="P:system development"/>
    <property type="evidence" value="ECO:0007669"/>
    <property type="project" value="UniProtKB-ARBA"/>
</dbReference>
<dbReference type="Gene3D" id="1.25.40.10">
    <property type="entry name" value="Tetratricopeptide repeat domain"/>
    <property type="match status" value="6"/>
</dbReference>
<sequence length="673" mass="76662">MIRWRRMRNPHFAVRGLLRNIQGPCHGPMLTRISNNESVPSCSFTTGLRPKSSYRDTDLYSLNKKISHLIRTGRIFEARALFDSTKNRNTVTWNSMISGYVQRREMGKARKLFNELPERDIVSWNLMISGYISCRGSGYIEEGRKLFDNMPERDCVSWNTMISGYAKNGKMDEALRLFTSMPKRNVVSWNAMITGFLRNGNVVRAIEFFERMPERDAASLSALISGLIQNDELDKAARVLFEFGNKDEAKEDLVHAYNTLIAGYGQVGRVEEARHLFDHIPFYHEQSKEGNVTFKRNLVSWNSMIMCHVKVGDIASARELFDLMTERDTFSWNTMICGYVHSSNMKEASNLFGKMPNPDTLSWNTMISGFMEIGSLTLANDFFERMPQRNLVSWNSMIAGYEKNEDYNEAAKLFTQMLLEGEKPDRHTLSSVLSVCTGLVDLHLGMQIHQLVTKTVIPDVPIYNSLITMYSRCGAINQARTIFGKMKMQKDVISWNAMIGGYASHGFSKEAIELFEVMRRLKVRPTYITFISVLHACAHAGLVEEGRKQFKSMTCEFDIEPRVEHFAALVDIVGRHGQLEEAMDLINTMPCEPDTAVWGALLSACRVHQNVELARVAAEALMRLEPKSSAPYVLLYNMYADVGQWDDAAEIRMLMEKNNILKQPGYSWVDSVG</sequence>
<dbReference type="RefSeq" id="XP_035541411.1">
    <property type="nucleotide sequence ID" value="XM_035685518.1"/>
</dbReference>
<comment type="similarity">
    <text evidence="2">Belongs to the PPR family. PCMP-E subfamily.</text>
</comment>
<reference evidence="5" key="1">
    <citation type="submission" date="2025-08" db="UniProtKB">
        <authorList>
            <consortium name="RefSeq"/>
        </authorList>
    </citation>
    <scope>IDENTIFICATION</scope>
    <source>
        <tissue evidence="5">Leaves</tissue>
    </source>
</reference>
<feature type="repeat" description="PPR" evidence="3">
    <location>
        <begin position="390"/>
        <end position="424"/>
    </location>
</feature>
<dbReference type="InParanoid" id="A0A6P9E251"/>
<evidence type="ECO:0000313" key="5">
    <source>
        <dbReference type="RefSeq" id="XP_035541411.1"/>
    </source>
</evidence>
<accession>A0A6P9E251</accession>
<dbReference type="PROSITE" id="PS51375">
    <property type="entry name" value="PPR"/>
    <property type="match status" value="7"/>
</dbReference>
<protein>
    <submittedName>
        <fullName evidence="5">Pentatricopeptide repeat-containing protein At1g62260, mitochondrial</fullName>
    </submittedName>
</protein>
<dbReference type="Pfam" id="PF01535">
    <property type="entry name" value="PPR"/>
    <property type="match status" value="8"/>
</dbReference>
<dbReference type="FunFam" id="1.25.40.10:FF:000280">
    <property type="entry name" value="Pentatricopeptide repeat-containing protein"/>
    <property type="match status" value="1"/>
</dbReference>
<dbReference type="InterPro" id="IPR002885">
    <property type="entry name" value="PPR_rpt"/>
</dbReference>
<dbReference type="InterPro" id="IPR011990">
    <property type="entry name" value="TPR-like_helical_dom_sf"/>
</dbReference>
<feature type="repeat" description="PPR" evidence="3">
    <location>
        <begin position="459"/>
        <end position="489"/>
    </location>
</feature>
<keyword evidence="1" id="KW-0677">Repeat</keyword>
<feature type="repeat" description="PPR" evidence="3">
    <location>
        <begin position="297"/>
        <end position="331"/>
    </location>
</feature>
<dbReference type="InterPro" id="IPR046960">
    <property type="entry name" value="PPR_At4g14850-like_plant"/>
</dbReference>
<evidence type="ECO:0000313" key="4">
    <source>
        <dbReference type="Proteomes" id="UP000235220"/>
    </source>
</evidence>
<dbReference type="PANTHER" id="PTHR47926:SF468">
    <property type="entry name" value="PENTATRICOPEPTIDE REPEAT-CONTAINING PROTEIN"/>
    <property type="match status" value="1"/>
</dbReference>
<dbReference type="GeneID" id="109020287"/>
<feature type="repeat" description="PPR" evidence="3">
    <location>
        <begin position="359"/>
        <end position="389"/>
    </location>
</feature>
<proteinExistence type="inferred from homology"/>